<dbReference type="PROSITE" id="PS50983">
    <property type="entry name" value="FE_B12_PBP"/>
    <property type="match status" value="1"/>
</dbReference>
<dbReference type="PANTHER" id="PTHR30535">
    <property type="entry name" value="VITAMIN B12-BINDING PROTEIN"/>
    <property type="match status" value="1"/>
</dbReference>
<dbReference type="RefSeq" id="WP_343067540.1">
    <property type="nucleotide sequence ID" value="NZ_BAABHL010000119.1"/>
</dbReference>
<accession>A0A840F7B2</accession>
<dbReference type="Pfam" id="PF01497">
    <property type="entry name" value="Peripla_BP_2"/>
    <property type="match status" value="1"/>
</dbReference>
<feature type="domain" description="Fe/B12 periplasmic-binding" evidence="2">
    <location>
        <begin position="70"/>
        <end position="339"/>
    </location>
</feature>
<comment type="similarity">
    <text evidence="1">Belongs to the bacterial solute-binding protein 8 family.</text>
</comment>
<keyword evidence="4" id="KW-1185">Reference proteome</keyword>
<dbReference type="InterPro" id="IPR050902">
    <property type="entry name" value="ABC_Transporter_SBP"/>
</dbReference>
<dbReference type="EMBL" id="JACIFP010000001">
    <property type="protein sequence ID" value="MBB4137469.1"/>
    <property type="molecule type" value="Genomic_DNA"/>
</dbReference>
<dbReference type="Proteomes" id="UP000551501">
    <property type="component" value="Unassembled WGS sequence"/>
</dbReference>
<evidence type="ECO:0000256" key="1">
    <source>
        <dbReference type="ARBA" id="ARBA00008814"/>
    </source>
</evidence>
<dbReference type="AlphaFoldDB" id="A0A840F7B2"/>
<evidence type="ECO:0000313" key="3">
    <source>
        <dbReference type="EMBL" id="MBB4137469.1"/>
    </source>
</evidence>
<sequence>MTDTDIPRVMEGGASRMHTRFTVGTGLVAATLLLAGCSSTNGTDDADRGSGEIVVHNCGRDVTLPHAADAAITVNQGATESALAIGAGGQLIGTAYLDDEIAPQWADAYKKIPVLAPEYPDREKVIEAKPDLVAASYASAFDDKALGSRDELAGLGIETYVSPFGCADKSDRPDPSWDAIAGETSDYGKLFGREDAADTVNDQMRATLDTVTTAKAGADKKIFWYDSATDTPFVGAGDGGPQLIIDAVGGTNVFDRLEGGWADGNWEDVVRADPDVIVLADAGWDTAAAKRTYLESDPVLKNLRAVRDGAFVVLPFSESTPGARLIDGAKSVSDQLAKL</sequence>
<name>A0A840F7B2_9ACTN</name>
<comment type="caution">
    <text evidence="3">The sequence shown here is derived from an EMBL/GenBank/DDBJ whole genome shotgun (WGS) entry which is preliminary data.</text>
</comment>
<proteinExistence type="inferred from homology"/>
<dbReference type="InterPro" id="IPR002491">
    <property type="entry name" value="ABC_transptr_periplasmic_BD"/>
</dbReference>
<evidence type="ECO:0000313" key="4">
    <source>
        <dbReference type="Proteomes" id="UP000551501"/>
    </source>
</evidence>
<reference evidence="3 4" key="1">
    <citation type="submission" date="2020-08" db="EMBL/GenBank/DDBJ databases">
        <title>Sequencing the genomes of 1000 actinobacteria strains.</title>
        <authorList>
            <person name="Klenk H.-P."/>
        </authorList>
    </citation>
    <scope>NUCLEOTIDE SEQUENCE [LARGE SCALE GENOMIC DNA]</scope>
    <source>
        <strain evidence="3 4">DSM 45298</strain>
    </source>
</reference>
<dbReference type="SUPFAM" id="SSF53807">
    <property type="entry name" value="Helical backbone' metal receptor"/>
    <property type="match status" value="1"/>
</dbReference>
<organism evidence="3 4">
    <name type="scientific">Gordonia humi</name>
    <dbReference type="NCBI Taxonomy" id="686429"/>
    <lineage>
        <taxon>Bacteria</taxon>
        <taxon>Bacillati</taxon>
        <taxon>Actinomycetota</taxon>
        <taxon>Actinomycetes</taxon>
        <taxon>Mycobacteriales</taxon>
        <taxon>Gordoniaceae</taxon>
        <taxon>Gordonia</taxon>
    </lineage>
</organism>
<evidence type="ECO:0000259" key="2">
    <source>
        <dbReference type="PROSITE" id="PS50983"/>
    </source>
</evidence>
<dbReference type="PANTHER" id="PTHR30535:SF7">
    <property type="entry name" value="IRON(III) DICITRATE-BINDING PROTEIN"/>
    <property type="match status" value="1"/>
</dbReference>
<protein>
    <submittedName>
        <fullName evidence="3">Iron complex transport system substrate-binding protein</fullName>
    </submittedName>
</protein>
<dbReference type="Gene3D" id="3.40.50.1980">
    <property type="entry name" value="Nitrogenase molybdenum iron protein domain"/>
    <property type="match status" value="2"/>
</dbReference>
<gene>
    <name evidence="3" type="ORF">BKA16_004021</name>
</gene>